<reference evidence="10 11" key="1">
    <citation type="submission" date="2014-11" db="EMBL/GenBank/DDBJ databases">
        <title>Genome sequencing of Pantoea rodasii ND03.</title>
        <authorList>
            <person name="Muhamad Yunos N.Y."/>
            <person name="Chan K.-G."/>
        </authorList>
    </citation>
    <scope>NUCLEOTIDE SEQUENCE [LARGE SCALE GENOMIC DNA]</scope>
    <source>
        <strain evidence="10 11">ND03</strain>
    </source>
</reference>
<protein>
    <recommendedName>
        <fullName evidence="8">Bcr/CflA family efflux transporter</fullName>
    </recommendedName>
</protein>
<dbReference type="InterPro" id="IPR036259">
    <property type="entry name" value="MFS_trans_sf"/>
</dbReference>
<keyword evidence="7 8" id="KW-0472">Membrane</keyword>
<keyword evidence="4" id="KW-1003">Cell membrane</keyword>
<feature type="domain" description="Major facilitator superfamily (MFS) profile" evidence="9">
    <location>
        <begin position="1"/>
        <end position="394"/>
    </location>
</feature>
<feature type="transmembrane region" description="Helical" evidence="8">
    <location>
        <begin position="251"/>
        <end position="269"/>
    </location>
</feature>
<dbReference type="Gene3D" id="1.20.1720.10">
    <property type="entry name" value="Multidrug resistance protein D"/>
    <property type="match status" value="1"/>
</dbReference>
<dbReference type="PROSITE" id="PS50850">
    <property type="entry name" value="MFS"/>
    <property type="match status" value="1"/>
</dbReference>
<keyword evidence="3 8" id="KW-0813">Transport</keyword>
<dbReference type="GO" id="GO:0015385">
    <property type="term" value="F:sodium:proton antiporter activity"/>
    <property type="evidence" value="ECO:0007669"/>
    <property type="project" value="TreeGrafter"/>
</dbReference>
<dbReference type="InterPro" id="IPR004812">
    <property type="entry name" value="Efflux_drug-R_Bcr/CmlA"/>
</dbReference>
<evidence type="ECO:0000259" key="9">
    <source>
        <dbReference type="PROSITE" id="PS50850"/>
    </source>
</evidence>
<comment type="subcellular location">
    <subcellularLocation>
        <location evidence="8">Cell inner membrane</location>
        <topology evidence="8">Multi-pass membrane protein</topology>
    </subcellularLocation>
    <subcellularLocation>
        <location evidence="1">Cell membrane</location>
        <topology evidence="1">Multi-pass membrane protein</topology>
    </subcellularLocation>
</comment>
<keyword evidence="5 8" id="KW-0812">Transmembrane</keyword>
<feature type="transmembrane region" description="Helical" evidence="8">
    <location>
        <begin position="372"/>
        <end position="391"/>
    </location>
</feature>
<evidence type="ECO:0000256" key="6">
    <source>
        <dbReference type="ARBA" id="ARBA00022989"/>
    </source>
</evidence>
<dbReference type="GO" id="GO:1990961">
    <property type="term" value="P:xenobiotic detoxification by transmembrane export across the plasma membrane"/>
    <property type="evidence" value="ECO:0007669"/>
    <property type="project" value="InterPro"/>
</dbReference>
<dbReference type="NCBIfam" id="TIGR00710">
    <property type="entry name" value="efflux_Bcr_CflA"/>
    <property type="match status" value="1"/>
</dbReference>
<dbReference type="InterPro" id="IPR020846">
    <property type="entry name" value="MFS_dom"/>
</dbReference>
<dbReference type="CDD" id="cd17320">
    <property type="entry name" value="MFS_MdfA_MDR_like"/>
    <property type="match status" value="1"/>
</dbReference>
<dbReference type="InterPro" id="IPR011701">
    <property type="entry name" value="MFS"/>
</dbReference>
<dbReference type="GO" id="GO:0005886">
    <property type="term" value="C:plasma membrane"/>
    <property type="evidence" value="ECO:0007669"/>
    <property type="project" value="UniProtKB-SubCell"/>
</dbReference>
<feature type="transmembrane region" description="Helical" evidence="8">
    <location>
        <begin position="80"/>
        <end position="98"/>
    </location>
</feature>
<dbReference type="AlphaFoldDB" id="A0A0B1R5S2"/>
<feature type="transmembrane region" description="Helical" evidence="8">
    <location>
        <begin position="167"/>
        <end position="186"/>
    </location>
</feature>
<feature type="transmembrane region" description="Helical" evidence="8">
    <location>
        <begin position="137"/>
        <end position="155"/>
    </location>
</feature>
<organism evidence="10 11">
    <name type="scientific">Pantoea rodasii</name>
    <dbReference type="NCBI Taxonomy" id="1076549"/>
    <lineage>
        <taxon>Bacteria</taxon>
        <taxon>Pseudomonadati</taxon>
        <taxon>Pseudomonadota</taxon>
        <taxon>Gammaproteobacteria</taxon>
        <taxon>Enterobacterales</taxon>
        <taxon>Erwiniaceae</taxon>
        <taxon>Pantoea</taxon>
    </lineage>
</organism>
<feature type="transmembrane region" description="Helical" evidence="8">
    <location>
        <begin position="104"/>
        <end position="125"/>
    </location>
</feature>
<evidence type="ECO:0000256" key="7">
    <source>
        <dbReference type="ARBA" id="ARBA00023136"/>
    </source>
</evidence>
<evidence type="ECO:0000313" key="10">
    <source>
        <dbReference type="EMBL" id="KHJ66547.1"/>
    </source>
</evidence>
<evidence type="ECO:0000313" key="11">
    <source>
        <dbReference type="Proteomes" id="UP000030853"/>
    </source>
</evidence>
<evidence type="ECO:0000256" key="2">
    <source>
        <dbReference type="ARBA" id="ARBA00006236"/>
    </source>
</evidence>
<dbReference type="GO" id="GO:0042910">
    <property type="term" value="F:xenobiotic transmembrane transporter activity"/>
    <property type="evidence" value="ECO:0007669"/>
    <property type="project" value="InterPro"/>
</dbReference>
<name>A0A0B1R5S2_9GAMM</name>
<feature type="transmembrane region" description="Helical" evidence="8">
    <location>
        <begin position="12"/>
        <end position="31"/>
    </location>
</feature>
<keyword evidence="6 8" id="KW-1133">Transmembrane helix</keyword>
<proteinExistence type="inferred from homology"/>
<evidence type="ECO:0000256" key="8">
    <source>
        <dbReference type="RuleBase" id="RU365088"/>
    </source>
</evidence>
<keyword evidence="8" id="KW-0997">Cell inner membrane</keyword>
<feature type="transmembrane region" description="Helical" evidence="8">
    <location>
        <begin position="346"/>
        <end position="366"/>
    </location>
</feature>
<gene>
    <name evidence="10" type="ORF">QU24_18830</name>
</gene>
<dbReference type="Pfam" id="PF07690">
    <property type="entry name" value="MFS_1"/>
    <property type="match status" value="1"/>
</dbReference>
<evidence type="ECO:0000256" key="3">
    <source>
        <dbReference type="ARBA" id="ARBA00022448"/>
    </source>
</evidence>
<dbReference type="EMBL" id="JTJJ01000076">
    <property type="protein sequence ID" value="KHJ66547.1"/>
    <property type="molecule type" value="Genomic_DNA"/>
</dbReference>
<evidence type="ECO:0000256" key="1">
    <source>
        <dbReference type="ARBA" id="ARBA00004651"/>
    </source>
</evidence>
<dbReference type="PANTHER" id="PTHR23502">
    <property type="entry name" value="MAJOR FACILITATOR SUPERFAMILY"/>
    <property type="match status" value="1"/>
</dbReference>
<feature type="transmembrane region" description="Helical" evidence="8">
    <location>
        <begin position="51"/>
        <end position="68"/>
    </location>
</feature>
<evidence type="ECO:0000256" key="5">
    <source>
        <dbReference type="ARBA" id="ARBA00022692"/>
    </source>
</evidence>
<dbReference type="SUPFAM" id="SSF103473">
    <property type="entry name" value="MFS general substrate transporter"/>
    <property type="match status" value="1"/>
</dbReference>
<evidence type="ECO:0000256" key="4">
    <source>
        <dbReference type="ARBA" id="ARBA00022475"/>
    </source>
</evidence>
<comment type="caution">
    <text evidence="10">The sequence shown here is derived from an EMBL/GenBank/DDBJ whole genome shotgun (WGS) entry which is preliminary data.</text>
</comment>
<comment type="similarity">
    <text evidence="2 8">Belongs to the major facilitator superfamily. Bcr/CmlA family.</text>
</comment>
<dbReference type="Proteomes" id="UP000030853">
    <property type="component" value="Unassembled WGS sequence"/>
</dbReference>
<sequence length="402" mass="43397">MKTVTHPPDFKTGIAFIVILSALMAFTSLSTDIYLPAMPAMSAALHGDSELTVTGFLIGFAIAQLIWGPISDQLGRKKPLYIGMVIFAVGSAGCALSTDMIQIVFWRVIQAAGACTGPMLARAMIRDLFTRTRAAQMLSTLIIVMAIAPIAGPLLGGQIIRYSQWPVIFWFLALVGVLMFCSLMWLPETLPLEKRVKASLGHAFSNYLTLLGNKSYMRFTLCVTFYYVAAYAFIVGSPAVYISYFGVDPQHYGWLFAVNILGLVAISTLNKRLVQKVKLETLLKGASFIAAMMTLMMCVMLKTHPTAIAALVICIFVFFSMNGIIAASATAAALDAVPNAAGSASALIGSLQYGSGIISSLLLAWLNNGTPWIMVGIMTVFTLLSFLITLGRRRPQTVMAKA</sequence>
<feature type="transmembrane region" description="Helical" evidence="8">
    <location>
        <begin position="281"/>
        <end position="302"/>
    </location>
</feature>
<feature type="transmembrane region" description="Helical" evidence="8">
    <location>
        <begin position="224"/>
        <end position="245"/>
    </location>
</feature>
<accession>A0A0B1R5S2</accession>
<feature type="transmembrane region" description="Helical" evidence="8">
    <location>
        <begin position="308"/>
        <end position="334"/>
    </location>
</feature>
<dbReference type="PANTHER" id="PTHR23502:SF132">
    <property type="entry name" value="POLYAMINE TRANSPORTER 2-RELATED"/>
    <property type="match status" value="1"/>
</dbReference>